<dbReference type="Proteomes" id="UP000765509">
    <property type="component" value="Unassembled WGS sequence"/>
</dbReference>
<proteinExistence type="predicted"/>
<reference evidence="4" key="1">
    <citation type="submission" date="2021-03" db="EMBL/GenBank/DDBJ databases">
        <title>Draft genome sequence of rust myrtle Austropuccinia psidii MF-1, a brazilian biotype.</title>
        <authorList>
            <person name="Quecine M.C."/>
            <person name="Pachon D.M.R."/>
            <person name="Bonatelli M.L."/>
            <person name="Correr F.H."/>
            <person name="Franceschini L.M."/>
            <person name="Leite T.F."/>
            <person name="Margarido G.R.A."/>
            <person name="Almeida C.A."/>
            <person name="Ferrarezi J.A."/>
            <person name="Labate C.A."/>
        </authorList>
    </citation>
    <scope>NUCLEOTIDE SEQUENCE</scope>
    <source>
        <strain evidence="4">MF-1</strain>
    </source>
</reference>
<dbReference type="InterPro" id="IPR041577">
    <property type="entry name" value="RT_RNaseH_2"/>
</dbReference>
<sequence length="181" mass="21123">MLAKSLYRIHDKKKVFEMRQERIKAYEKTRKVLIEETLMILKDWKIPLKFYIDSCGDGLGEALHQVQIIDDKPREGPVCYTSREIMKKEARCGEIQIHCLFIVDRYSKTPIFFPCHKDETTMDTDLLLCNRSISNTGLFNNIISDRDPKFTSALYINLQRLFGTKLSFSTAYNPQPDGMED</sequence>
<keyword evidence="1" id="KW-0694">RNA-binding</keyword>
<dbReference type="InterPro" id="IPR001584">
    <property type="entry name" value="Integrase_cat-core"/>
</dbReference>
<keyword evidence="5" id="KW-1185">Reference proteome</keyword>
<accession>A0A9Q3IZ54</accession>
<evidence type="ECO:0000313" key="4">
    <source>
        <dbReference type="EMBL" id="MBW0552658.1"/>
    </source>
</evidence>
<dbReference type="Gene3D" id="3.30.420.10">
    <property type="entry name" value="Ribonuclease H-like superfamily/Ribonuclease H"/>
    <property type="match status" value="1"/>
</dbReference>
<dbReference type="SUPFAM" id="SSF56672">
    <property type="entry name" value="DNA/RNA polymerases"/>
    <property type="match status" value="1"/>
</dbReference>
<dbReference type="GO" id="GO:0015074">
    <property type="term" value="P:DNA integration"/>
    <property type="evidence" value="ECO:0007669"/>
    <property type="project" value="InterPro"/>
</dbReference>
<dbReference type="SUPFAM" id="SSF53098">
    <property type="entry name" value="Ribonuclease H-like"/>
    <property type="match status" value="1"/>
</dbReference>
<dbReference type="PROSITE" id="PS50994">
    <property type="entry name" value="INTEGRASE"/>
    <property type="match status" value="1"/>
</dbReference>
<comment type="caution">
    <text evidence="4">The sequence shown here is derived from an EMBL/GenBank/DDBJ whole genome shotgun (WGS) entry which is preliminary data.</text>
</comment>
<protein>
    <recommendedName>
        <fullName evidence="3">Integrase catalytic domain-containing protein</fullName>
    </recommendedName>
</protein>
<dbReference type="AlphaFoldDB" id="A0A9Q3IZ54"/>
<dbReference type="GO" id="GO:0003824">
    <property type="term" value="F:catalytic activity"/>
    <property type="evidence" value="ECO:0007669"/>
    <property type="project" value="UniProtKB-KW"/>
</dbReference>
<gene>
    <name evidence="4" type="ORF">O181_092373</name>
</gene>
<dbReference type="InterPro" id="IPR012337">
    <property type="entry name" value="RNaseH-like_sf"/>
</dbReference>
<evidence type="ECO:0000259" key="3">
    <source>
        <dbReference type="PROSITE" id="PS50994"/>
    </source>
</evidence>
<dbReference type="InterPro" id="IPR050951">
    <property type="entry name" value="Retrovirus_Pol_polyprotein"/>
</dbReference>
<dbReference type="InterPro" id="IPR036397">
    <property type="entry name" value="RNaseH_sf"/>
</dbReference>
<dbReference type="PANTHER" id="PTHR37984">
    <property type="entry name" value="PROTEIN CBG26694"/>
    <property type="match status" value="1"/>
</dbReference>
<evidence type="ECO:0000313" key="5">
    <source>
        <dbReference type="Proteomes" id="UP000765509"/>
    </source>
</evidence>
<dbReference type="InterPro" id="IPR043502">
    <property type="entry name" value="DNA/RNA_pol_sf"/>
</dbReference>
<feature type="domain" description="Integrase catalytic" evidence="3">
    <location>
        <begin position="69"/>
        <end position="181"/>
    </location>
</feature>
<dbReference type="Pfam" id="PF17919">
    <property type="entry name" value="RT_RNaseH_2"/>
    <property type="match status" value="1"/>
</dbReference>
<organism evidence="4 5">
    <name type="scientific">Austropuccinia psidii MF-1</name>
    <dbReference type="NCBI Taxonomy" id="1389203"/>
    <lineage>
        <taxon>Eukaryota</taxon>
        <taxon>Fungi</taxon>
        <taxon>Dikarya</taxon>
        <taxon>Basidiomycota</taxon>
        <taxon>Pucciniomycotina</taxon>
        <taxon>Pucciniomycetes</taxon>
        <taxon>Pucciniales</taxon>
        <taxon>Sphaerophragmiaceae</taxon>
        <taxon>Austropuccinia</taxon>
    </lineage>
</organism>
<dbReference type="GO" id="GO:0003723">
    <property type="term" value="F:RNA binding"/>
    <property type="evidence" value="ECO:0007669"/>
    <property type="project" value="UniProtKB-KW"/>
</dbReference>
<evidence type="ECO:0000256" key="2">
    <source>
        <dbReference type="ARBA" id="ARBA00023268"/>
    </source>
</evidence>
<dbReference type="GO" id="GO:0005634">
    <property type="term" value="C:nucleus"/>
    <property type="evidence" value="ECO:0007669"/>
    <property type="project" value="UniProtKB-ARBA"/>
</dbReference>
<evidence type="ECO:0000256" key="1">
    <source>
        <dbReference type="ARBA" id="ARBA00022884"/>
    </source>
</evidence>
<name>A0A9Q3IZ54_9BASI</name>
<dbReference type="PANTHER" id="PTHR37984:SF5">
    <property type="entry name" value="PROTEIN NYNRIN-LIKE"/>
    <property type="match status" value="1"/>
</dbReference>
<keyword evidence="2" id="KW-0511">Multifunctional enzyme</keyword>
<dbReference type="EMBL" id="AVOT02058884">
    <property type="protein sequence ID" value="MBW0552658.1"/>
    <property type="molecule type" value="Genomic_DNA"/>
</dbReference>